<organism evidence="2 3">
    <name type="scientific">Cercospora berteroae</name>
    <dbReference type="NCBI Taxonomy" id="357750"/>
    <lineage>
        <taxon>Eukaryota</taxon>
        <taxon>Fungi</taxon>
        <taxon>Dikarya</taxon>
        <taxon>Ascomycota</taxon>
        <taxon>Pezizomycotina</taxon>
        <taxon>Dothideomycetes</taxon>
        <taxon>Dothideomycetidae</taxon>
        <taxon>Mycosphaerellales</taxon>
        <taxon>Mycosphaerellaceae</taxon>
        <taxon>Cercospora</taxon>
    </lineage>
</organism>
<dbReference type="Proteomes" id="UP000237631">
    <property type="component" value="Unassembled WGS sequence"/>
</dbReference>
<reference evidence="3" key="1">
    <citation type="journal article" date="2017" name="bioRxiv">
        <title>Conservation of a gene cluster reveals novel cercosporin biosynthetic mechanisms and extends production to the genus Colletotrichum.</title>
        <authorList>
            <person name="de Jonge R."/>
            <person name="Ebert M.K."/>
            <person name="Huitt-Roehl C.R."/>
            <person name="Pal P."/>
            <person name="Suttle J.C."/>
            <person name="Spanner R.E."/>
            <person name="Neubauer J.D."/>
            <person name="Jurick W.M.II."/>
            <person name="Stott K.A."/>
            <person name="Secor G.A."/>
            <person name="Thomma B.P.H.J."/>
            <person name="Van de Peer Y."/>
            <person name="Townsend C.A."/>
            <person name="Bolton M.D."/>
        </authorList>
    </citation>
    <scope>NUCLEOTIDE SEQUENCE [LARGE SCALE GENOMIC DNA]</scope>
    <source>
        <strain evidence="3">CBS538.71</strain>
    </source>
</reference>
<protein>
    <recommendedName>
        <fullName evidence="4">Protein ZIP4 homolog</fullName>
    </recommendedName>
</protein>
<dbReference type="PANTHER" id="PTHR40375">
    <property type="entry name" value="SPORULATION-SPECIFIC PROTEIN 22"/>
    <property type="match status" value="1"/>
</dbReference>
<proteinExistence type="predicted"/>
<evidence type="ECO:0000313" key="3">
    <source>
        <dbReference type="Proteomes" id="UP000237631"/>
    </source>
</evidence>
<name>A0A2S6CJU3_9PEZI</name>
<dbReference type="Pfam" id="PF08631">
    <property type="entry name" value="SPO22"/>
    <property type="match status" value="1"/>
</dbReference>
<dbReference type="GO" id="GO:0090173">
    <property type="term" value="P:regulation of synaptonemal complex assembly"/>
    <property type="evidence" value="ECO:0007669"/>
    <property type="project" value="InterPro"/>
</dbReference>
<dbReference type="InterPro" id="IPR013940">
    <property type="entry name" value="Spo22/ZIP4/TEX11"/>
</dbReference>
<keyword evidence="1" id="KW-0469">Meiosis</keyword>
<dbReference type="OrthoDB" id="65716at2759"/>
<dbReference type="AlphaFoldDB" id="A0A2S6CJU3"/>
<keyword evidence="3" id="KW-1185">Reference proteome</keyword>
<dbReference type="PANTHER" id="PTHR40375:SF2">
    <property type="entry name" value="SPORULATION-SPECIFIC PROTEIN 22"/>
    <property type="match status" value="1"/>
</dbReference>
<evidence type="ECO:0008006" key="4">
    <source>
        <dbReference type="Google" id="ProtNLM"/>
    </source>
</evidence>
<evidence type="ECO:0000256" key="1">
    <source>
        <dbReference type="ARBA" id="ARBA00023254"/>
    </source>
</evidence>
<comment type="caution">
    <text evidence="2">The sequence shown here is derived from an EMBL/GenBank/DDBJ whole genome shotgun (WGS) entry which is preliminary data.</text>
</comment>
<dbReference type="GO" id="GO:0051321">
    <property type="term" value="P:meiotic cell cycle"/>
    <property type="evidence" value="ECO:0007669"/>
    <property type="project" value="UniProtKB-KW"/>
</dbReference>
<sequence>MAVVRPAKDDPRLQALLETAQQSLKHLRHRTQVPPKVADDIDVHIRTSFNGLTPATVVKRGRDLDAYGTDLWNAAAAAIFEGEEARDQCVEAPSSTALGISVRVFALLLLDASHCASARRSKDTGQQARLFRVANQTARLCLENHRLDLSVTALEVGSKYIPQPVDEPSLMHFDTVQEKQIDEHGKSMKQLEGEYYLLRILHSWKSERYDLADHFYQSWFKVRGFVVSHAPGAVARAADLFYELARHLSKTNGGVSPLDWYDRALATLNDAAEQTDSEHCDLLISTAVAYVEELLKSDQHSCISRAHEVVTQLESRNSLSNRISLPLLKLSIMAKMQNVDSAEVDWTLLHTIRLCPLTQHNFTLIMQAACKVYHAFPDVAISAMQIFATDRILPEMASAGDRTDQVGDWLEKAAVTCTLWASRQMMETGRNFADKLQFLYDQIQQRQSEPFTTKATHAAQTLIWKAVDGSDDAVSGSCCQLLRHPLFGNAGHVNKGRIGRKLMRGALDANKLDAARQYFLEMPGSVQNEATTRCMAFQLAIRSNDLSLAEESLRIVANRSEADATYLYACVLDAQNQPQMRPLAVLALRTVLECKPPGLQIGSLLRCMARLLMVEANAAGGDRETFIREAVAVFKLAASSIDDIRKCPQKQWLAEAQWWSKNAYNLVVRNCSSTSPELLLELLSACMLFLDNYPQGPEYADPREIAQRRSVCMFLSTVSLVALGRSRTDDAILADQCFTKAQQTIAAFRMLSQQGQHDDEENVSRTFTMARIDLECTLRLRRWDMLDNILRSCLEIRSSDRWDALADLVIVIHEYLDTAEKEDHTELITQLLQKAINETWKKDKDILKVSRWLRYAFMLCVNHENGDFARKLLQQASRMAESGQRGKYDLYPESELQWLATTGFNHAIDLISRGKLQHAKVWLEDAVEVARWTQDNGVLHAMLSNKRQVAEERIDEMWSETVTDGE</sequence>
<accession>A0A2S6CJU3</accession>
<gene>
    <name evidence="2" type="ORF">CBER1_02660</name>
</gene>
<dbReference type="STRING" id="357750.A0A2S6CJU3"/>
<evidence type="ECO:0000313" key="2">
    <source>
        <dbReference type="EMBL" id="PPJ59999.1"/>
    </source>
</evidence>
<dbReference type="EMBL" id="PNEN01000317">
    <property type="protein sequence ID" value="PPJ59999.1"/>
    <property type="molecule type" value="Genomic_DNA"/>
</dbReference>
<dbReference type="InterPro" id="IPR039057">
    <property type="entry name" value="Spo22/ZIP4"/>
</dbReference>